<dbReference type="PANTHER" id="PTHR10424:SF72">
    <property type="entry name" value="BC035947 PROTEIN-RELATED"/>
    <property type="match status" value="1"/>
</dbReference>
<evidence type="ECO:0000313" key="2">
    <source>
        <dbReference type="EMBL" id="TRZ13634.1"/>
    </source>
</evidence>
<dbReference type="InterPro" id="IPR018154">
    <property type="entry name" value="TLV/ENV_coat_polyprotein"/>
</dbReference>
<keyword evidence="3" id="KW-1185">Reference proteome</keyword>
<evidence type="ECO:0000313" key="3">
    <source>
        <dbReference type="Proteomes" id="UP000796761"/>
    </source>
</evidence>
<reference evidence="2" key="1">
    <citation type="submission" date="2019-04" db="EMBL/GenBank/DDBJ databases">
        <title>Genome assembly of Zosterops borbonicus 15179.</title>
        <authorList>
            <person name="Leroy T."/>
            <person name="Anselmetti Y."/>
            <person name="Tilak M.-K."/>
            <person name="Nabholz B."/>
        </authorList>
    </citation>
    <scope>NUCLEOTIDE SEQUENCE</scope>
    <source>
        <strain evidence="2">HGM_15179</strain>
        <tissue evidence="2">Muscle</tissue>
    </source>
</reference>
<protein>
    <recommendedName>
        <fullName evidence="4">Envelope glycoprotein</fullName>
    </recommendedName>
</protein>
<gene>
    <name evidence="2" type="ORF">HGM15179_013475</name>
</gene>
<name>A0A8K1G7X8_9PASS</name>
<comment type="caution">
    <text evidence="2">The sequence shown here is derived from an EMBL/GenBank/DDBJ whole genome shotgun (WGS) entry which is preliminary data.</text>
</comment>
<accession>A0A8K1G7X8</accession>
<feature type="compositionally biased region" description="Polar residues" evidence="1">
    <location>
        <begin position="115"/>
        <end position="133"/>
    </location>
</feature>
<feature type="compositionally biased region" description="Low complexity" evidence="1">
    <location>
        <begin position="102"/>
        <end position="112"/>
    </location>
</feature>
<organism evidence="2 3">
    <name type="scientific">Zosterops borbonicus</name>
    <dbReference type="NCBI Taxonomy" id="364589"/>
    <lineage>
        <taxon>Eukaryota</taxon>
        <taxon>Metazoa</taxon>
        <taxon>Chordata</taxon>
        <taxon>Craniata</taxon>
        <taxon>Vertebrata</taxon>
        <taxon>Euteleostomi</taxon>
        <taxon>Archelosauria</taxon>
        <taxon>Archosauria</taxon>
        <taxon>Dinosauria</taxon>
        <taxon>Saurischia</taxon>
        <taxon>Theropoda</taxon>
        <taxon>Coelurosauria</taxon>
        <taxon>Aves</taxon>
        <taxon>Neognathae</taxon>
        <taxon>Neoaves</taxon>
        <taxon>Telluraves</taxon>
        <taxon>Australaves</taxon>
        <taxon>Passeriformes</taxon>
        <taxon>Sylvioidea</taxon>
        <taxon>Zosteropidae</taxon>
        <taxon>Zosterops</taxon>
    </lineage>
</organism>
<dbReference type="PANTHER" id="PTHR10424">
    <property type="entry name" value="VIRAL ENVELOPE PROTEIN"/>
    <property type="match status" value="1"/>
</dbReference>
<dbReference type="SUPFAM" id="SSF58069">
    <property type="entry name" value="Virus ectodomain"/>
    <property type="match status" value="1"/>
</dbReference>
<feature type="region of interest" description="Disordered" evidence="1">
    <location>
        <begin position="81"/>
        <end position="137"/>
    </location>
</feature>
<sequence length="408" mass="44514">MPPEPLLRLSPLVPCSALPCVPPPVKRSCTRVFRVSSEPRPQGNKPSIGQLSRVPRLVLACAVTVVLLLWSQDPQCCGGARAGRSQQHLGAPLHTRSPLQTPAPSKPSKAPKQGLKSTTTKPIPQNPLSTHTTRTQDTREATPYDLFYRMLEAAFQSLNASEPNLTNSCWLCYDVNPPFYEGVALDNPFTHSNDPNPAQCRWNTPRKGINLALITGKGICAGSQELVAANKHICKVSVVLKRSYSWAVPSASGVWACRKTGVSPCISIKHFDFTNDFCVQVAVIPRVLYHTDDKIDRYIERDLPVQKGELVTGVTITALLGLGATGIATGVSALVSQKQGLTQLQMAIDEDLQRIEQSISLLEKSLSSLSEVVLQNRRRLDLLLMHQGGLCAALKEQCCFYANYSGVI</sequence>
<dbReference type="EMBL" id="SWJQ01000492">
    <property type="protein sequence ID" value="TRZ13634.1"/>
    <property type="molecule type" value="Genomic_DNA"/>
</dbReference>
<evidence type="ECO:0000256" key="1">
    <source>
        <dbReference type="SAM" id="MobiDB-lite"/>
    </source>
</evidence>
<dbReference type="Proteomes" id="UP000796761">
    <property type="component" value="Unassembled WGS sequence"/>
</dbReference>
<proteinExistence type="predicted"/>
<dbReference type="OrthoDB" id="9306952at2759"/>
<dbReference type="Pfam" id="PF00429">
    <property type="entry name" value="TLV_coat"/>
    <property type="match status" value="1"/>
</dbReference>
<dbReference type="Gene3D" id="1.10.287.210">
    <property type="match status" value="1"/>
</dbReference>
<evidence type="ECO:0008006" key="4">
    <source>
        <dbReference type="Google" id="ProtNLM"/>
    </source>
</evidence>
<dbReference type="AlphaFoldDB" id="A0A8K1G7X8"/>